<evidence type="ECO:0000313" key="2">
    <source>
        <dbReference type="Proteomes" id="UP000431922"/>
    </source>
</evidence>
<proteinExistence type="predicted"/>
<dbReference type="RefSeq" id="WP_160754638.1">
    <property type="nucleotide sequence ID" value="NZ_WTYL01000001.1"/>
</dbReference>
<reference evidence="1 2" key="1">
    <citation type="submission" date="2019-12" db="EMBL/GenBank/DDBJ databases">
        <title>Genomic-based taxomic classification of the family Erythrobacteraceae.</title>
        <authorList>
            <person name="Xu L."/>
        </authorList>
    </citation>
    <scope>NUCLEOTIDE SEQUENCE [LARGE SCALE GENOMIC DNA]</scope>
    <source>
        <strain evidence="1 2">KCTC 42453</strain>
    </source>
</reference>
<accession>A0A845AYM7</accession>
<dbReference type="InterPro" id="IPR010064">
    <property type="entry name" value="HK97-gp10_tail"/>
</dbReference>
<keyword evidence="2" id="KW-1185">Reference proteome</keyword>
<organism evidence="1 2">
    <name type="scientific">Allopontixanthobacter sediminis</name>
    <dbReference type="NCBI Taxonomy" id="1689985"/>
    <lineage>
        <taxon>Bacteria</taxon>
        <taxon>Pseudomonadati</taxon>
        <taxon>Pseudomonadota</taxon>
        <taxon>Alphaproteobacteria</taxon>
        <taxon>Sphingomonadales</taxon>
        <taxon>Erythrobacteraceae</taxon>
        <taxon>Allopontixanthobacter</taxon>
    </lineage>
</organism>
<dbReference type="AlphaFoldDB" id="A0A845AYM7"/>
<dbReference type="EMBL" id="WTYL01000001">
    <property type="protein sequence ID" value="MXP42984.1"/>
    <property type="molecule type" value="Genomic_DNA"/>
</dbReference>
<dbReference type="OrthoDB" id="7428419at2"/>
<dbReference type="Proteomes" id="UP000431922">
    <property type="component" value="Unassembled WGS sequence"/>
</dbReference>
<sequence length="136" mass="14392">MGFKGADKHIARLRKLSSQRVVALAGAVVFEGADTIRAEAFRSISAGSISGAGHQASAPGDAPNREFGDLQAGLKAVKTGALTAEFRAEAPHSKPLEFGTSKMAARPFARPARDKKIKEIRADYVEKMNKLVKASG</sequence>
<protein>
    <submittedName>
        <fullName evidence="1">HK97 gp10 family phage protein</fullName>
    </submittedName>
</protein>
<evidence type="ECO:0000313" key="1">
    <source>
        <dbReference type="EMBL" id="MXP42984.1"/>
    </source>
</evidence>
<comment type="caution">
    <text evidence="1">The sequence shown here is derived from an EMBL/GenBank/DDBJ whole genome shotgun (WGS) entry which is preliminary data.</text>
</comment>
<name>A0A845AYM7_9SPHN</name>
<gene>
    <name evidence="1" type="ORF">GRI65_00775</name>
</gene>
<dbReference type="Pfam" id="PF04883">
    <property type="entry name" value="HK97-gp10_like"/>
    <property type="match status" value="1"/>
</dbReference>
<dbReference type="NCBIfam" id="TIGR01725">
    <property type="entry name" value="phge_HK97_gp10"/>
    <property type="match status" value="1"/>
</dbReference>